<dbReference type="SUPFAM" id="SSF141571">
    <property type="entry name" value="Pentapeptide repeat-like"/>
    <property type="match status" value="1"/>
</dbReference>
<protein>
    <submittedName>
        <fullName evidence="2">Pentapeptide repeat-containing protein</fullName>
    </submittedName>
</protein>
<dbReference type="InterPro" id="IPR001646">
    <property type="entry name" value="5peptide_repeat"/>
</dbReference>
<evidence type="ECO:0000313" key="2">
    <source>
        <dbReference type="EMBL" id="RZM74868.1"/>
    </source>
</evidence>
<dbReference type="PANTHER" id="PTHR14136:SF17">
    <property type="entry name" value="BTB_POZ DOMAIN-CONTAINING PROTEIN KCTD9"/>
    <property type="match status" value="1"/>
</dbReference>
<feature type="compositionally biased region" description="Low complexity" evidence="1">
    <location>
        <begin position="204"/>
        <end position="235"/>
    </location>
</feature>
<dbReference type="Gene3D" id="2.160.20.80">
    <property type="entry name" value="E3 ubiquitin-protein ligase SopA"/>
    <property type="match status" value="2"/>
</dbReference>
<dbReference type="Proteomes" id="UP000292459">
    <property type="component" value="Unassembled WGS sequence"/>
</dbReference>
<accession>A0A4Q7E0K1</accession>
<dbReference type="AlphaFoldDB" id="A0A4Q7E0K1"/>
<keyword evidence="3" id="KW-1185">Reference proteome</keyword>
<proteinExistence type="predicted"/>
<feature type="region of interest" description="Disordered" evidence="1">
    <location>
        <begin position="203"/>
        <end position="235"/>
    </location>
</feature>
<dbReference type="RefSeq" id="WP_052288620.1">
    <property type="nucleotide sequence ID" value="NZ_QVFV01000011.1"/>
</dbReference>
<dbReference type="InterPro" id="IPR051082">
    <property type="entry name" value="Pentapeptide-BTB/POZ_domain"/>
</dbReference>
<gene>
    <name evidence="2" type="ORF">DYY88_22795</name>
</gene>
<dbReference type="Pfam" id="PF00805">
    <property type="entry name" value="Pentapeptide"/>
    <property type="match status" value="2"/>
</dbReference>
<name>A0A4Q7E0K1_9CYAN</name>
<organism evidence="2 3">
    <name type="scientific">Leptolyngbya iicbica LK</name>
    <dbReference type="NCBI Taxonomy" id="2294035"/>
    <lineage>
        <taxon>Bacteria</taxon>
        <taxon>Bacillati</taxon>
        <taxon>Cyanobacteriota</taxon>
        <taxon>Cyanophyceae</taxon>
        <taxon>Leptolyngbyales</taxon>
        <taxon>Leptolyngbyaceae</taxon>
        <taxon>Leptolyngbya group</taxon>
        <taxon>Leptolyngbya</taxon>
        <taxon>Leptolyngbya iicbica</taxon>
    </lineage>
</organism>
<dbReference type="EMBL" id="QVFV01000011">
    <property type="protein sequence ID" value="RZM74868.1"/>
    <property type="molecule type" value="Genomic_DNA"/>
</dbReference>
<sequence>MTNNTLHNLLNAFAQGQTAFDNVLIKNANLQAQLLPFVSLRKACMPGANFRHAVLPGANFEGAIFRGSNFEHANLLAANLAWANLAQSDLGHTLLASANLVGINLANANLVGASMPGADLTSANLRNANLTGVNLKGANLSKANLFGARIDAKALSEAILEFTVMPNGECVTHPREQHPTMPNLANVMTYTRLAVALEPHRGIQPASSAPASSQANTQATAANPRQESVSSASSEAQQASKHIWFQFTENRADLDLTVTTAQKL</sequence>
<reference evidence="2 3" key="1">
    <citation type="submission" date="2018-11" db="EMBL/GenBank/DDBJ databases">
        <title>Whole genome sequencing of an environmental sample.</title>
        <authorList>
            <person name="Sarangi A.N."/>
            <person name="Singh D."/>
            <person name="Tripathy S."/>
        </authorList>
    </citation>
    <scope>NUCLEOTIDE SEQUENCE [LARGE SCALE GENOMIC DNA]</scope>
    <source>
        <strain evidence="2 3">Lakshadweep</strain>
    </source>
</reference>
<comment type="caution">
    <text evidence="2">The sequence shown here is derived from an EMBL/GenBank/DDBJ whole genome shotgun (WGS) entry which is preliminary data.</text>
</comment>
<evidence type="ECO:0000256" key="1">
    <source>
        <dbReference type="SAM" id="MobiDB-lite"/>
    </source>
</evidence>
<evidence type="ECO:0000313" key="3">
    <source>
        <dbReference type="Proteomes" id="UP000292459"/>
    </source>
</evidence>
<dbReference type="PANTHER" id="PTHR14136">
    <property type="entry name" value="BTB_POZ DOMAIN-CONTAINING PROTEIN KCTD9"/>
    <property type="match status" value="1"/>
</dbReference>